<evidence type="ECO:0000259" key="2">
    <source>
        <dbReference type="Pfam" id="PF00534"/>
    </source>
</evidence>
<evidence type="ECO:0000313" key="5">
    <source>
        <dbReference type="Proteomes" id="UP000287502"/>
    </source>
</evidence>
<sequence length="351" mass="38864">MCRASGIGTYIRNIIPFLTDSFDITLLGCEEDIKAFPWADKVKIIEASSKIYSVSEQIELFRKIPDCDVFWSPHYNVPVLPIRAKKRIVTVHDAYHLAAESGIFSPVQRMYAKFVMRRAVSVSDAVLTVSEFSKAEILKYCPSEPAKIKVVFNAVDEKQFSGDKNSDVIKKYSLPEDYILFVGNVKPNKNLITLLKALELMSGVNLVIVGRKDGFITGDSAVAEMVNGSESLKSRVFFTGYADDKDIPSIYASASVFVFPSLYEGFGIPPLEAQACGCPVVSSPAASLREVCGGSVIYCDPMSSEDIAEKVMKVRGSAELRAELIEKGYDNIRRFGWQKSAEQIRDIIKGM</sequence>
<dbReference type="Pfam" id="PF13439">
    <property type="entry name" value="Glyco_transf_4"/>
    <property type="match status" value="1"/>
</dbReference>
<dbReference type="InterPro" id="IPR028098">
    <property type="entry name" value="Glyco_trans_4-like_N"/>
</dbReference>
<dbReference type="AlphaFoldDB" id="A0A410K2D1"/>
<dbReference type="OrthoDB" id="9797829at2"/>
<dbReference type="CDD" id="cd03809">
    <property type="entry name" value="GT4_MtfB-like"/>
    <property type="match status" value="1"/>
</dbReference>
<evidence type="ECO:0000313" key="4">
    <source>
        <dbReference type="EMBL" id="QAR34465.1"/>
    </source>
</evidence>
<dbReference type="KEGG" id="gtl:EP073_05530"/>
<dbReference type="PANTHER" id="PTHR46401:SF2">
    <property type="entry name" value="GLYCOSYLTRANSFERASE WBBK-RELATED"/>
    <property type="match status" value="1"/>
</dbReference>
<dbReference type="SUPFAM" id="SSF53756">
    <property type="entry name" value="UDP-Glycosyltransferase/glycogen phosphorylase"/>
    <property type="match status" value="1"/>
</dbReference>
<evidence type="ECO:0000256" key="1">
    <source>
        <dbReference type="ARBA" id="ARBA00022679"/>
    </source>
</evidence>
<organism evidence="4 5">
    <name type="scientific">Geovibrio thiophilus</name>
    <dbReference type="NCBI Taxonomy" id="139438"/>
    <lineage>
        <taxon>Bacteria</taxon>
        <taxon>Pseudomonadati</taxon>
        <taxon>Deferribacterota</taxon>
        <taxon>Deferribacteres</taxon>
        <taxon>Deferribacterales</taxon>
        <taxon>Geovibrionaceae</taxon>
        <taxon>Geovibrio</taxon>
    </lineage>
</organism>
<name>A0A410K2D1_9BACT</name>
<keyword evidence="5" id="KW-1185">Reference proteome</keyword>
<dbReference type="GO" id="GO:0016757">
    <property type="term" value="F:glycosyltransferase activity"/>
    <property type="evidence" value="ECO:0007669"/>
    <property type="project" value="InterPro"/>
</dbReference>
<dbReference type="Pfam" id="PF00534">
    <property type="entry name" value="Glycos_transf_1"/>
    <property type="match status" value="1"/>
</dbReference>
<dbReference type="EMBL" id="CP035108">
    <property type="protein sequence ID" value="QAR34465.1"/>
    <property type="molecule type" value="Genomic_DNA"/>
</dbReference>
<evidence type="ECO:0000259" key="3">
    <source>
        <dbReference type="Pfam" id="PF13439"/>
    </source>
</evidence>
<feature type="domain" description="Glycosyltransferase subfamily 4-like N-terminal" evidence="3">
    <location>
        <begin position="6"/>
        <end position="157"/>
    </location>
</feature>
<dbReference type="Gene3D" id="3.40.50.2000">
    <property type="entry name" value="Glycogen Phosphorylase B"/>
    <property type="match status" value="2"/>
</dbReference>
<feature type="domain" description="Glycosyl transferase family 1" evidence="2">
    <location>
        <begin position="176"/>
        <end position="329"/>
    </location>
</feature>
<dbReference type="PANTHER" id="PTHR46401">
    <property type="entry name" value="GLYCOSYLTRANSFERASE WBBK-RELATED"/>
    <property type="match status" value="1"/>
</dbReference>
<keyword evidence="1 4" id="KW-0808">Transferase</keyword>
<reference evidence="4 5" key="1">
    <citation type="submission" date="2019-01" db="EMBL/GenBank/DDBJ databases">
        <title>Geovibrio thiophilus DSM 11263, complete genome.</title>
        <authorList>
            <person name="Spring S."/>
            <person name="Bunk B."/>
            <person name="Sproer C."/>
        </authorList>
    </citation>
    <scope>NUCLEOTIDE SEQUENCE [LARGE SCALE GENOMIC DNA]</scope>
    <source>
        <strain evidence="4 5">DSM 11263</strain>
    </source>
</reference>
<protein>
    <submittedName>
        <fullName evidence="4">Glycosyltransferase family 1 protein</fullName>
    </submittedName>
</protein>
<accession>A0A410K2D1</accession>
<dbReference type="Proteomes" id="UP000287502">
    <property type="component" value="Chromosome"/>
</dbReference>
<dbReference type="GO" id="GO:0009103">
    <property type="term" value="P:lipopolysaccharide biosynthetic process"/>
    <property type="evidence" value="ECO:0007669"/>
    <property type="project" value="TreeGrafter"/>
</dbReference>
<gene>
    <name evidence="4" type="ORF">EP073_05530</name>
</gene>
<proteinExistence type="predicted"/>
<dbReference type="InterPro" id="IPR001296">
    <property type="entry name" value="Glyco_trans_1"/>
</dbReference>